<dbReference type="PROSITE" id="PS01351">
    <property type="entry name" value="MAPK"/>
    <property type="match status" value="1"/>
</dbReference>
<dbReference type="EMBL" id="JALJAT010000005">
    <property type="protein sequence ID" value="KAK4469861.1"/>
    <property type="molecule type" value="Genomic_DNA"/>
</dbReference>
<keyword evidence="12" id="KW-1185">Reference proteome</keyword>
<keyword evidence="3 8" id="KW-0547">Nucleotide-binding</keyword>
<evidence type="ECO:0000256" key="7">
    <source>
        <dbReference type="ARBA" id="ARBA00048312"/>
    </source>
</evidence>
<evidence type="ECO:0000256" key="8">
    <source>
        <dbReference type="PROSITE-ProRule" id="PRU10141"/>
    </source>
</evidence>
<keyword evidence="2 9" id="KW-0808">Transferase</keyword>
<evidence type="ECO:0000256" key="4">
    <source>
        <dbReference type="ARBA" id="ARBA00022777"/>
    </source>
</evidence>
<feature type="binding site" evidence="8">
    <location>
        <position position="93"/>
    </location>
    <ligand>
        <name>ATP</name>
        <dbReference type="ChEBI" id="CHEBI:30616"/>
    </ligand>
</feature>
<keyword evidence="1 9" id="KW-0723">Serine/threonine-protein kinase</keyword>
<feature type="domain" description="Protein kinase" evidence="10">
    <location>
        <begin position="64"/>
        <end position="373"/>
    </location>
</feature>
<dbReference type="InterPro" id="IPR017441">
    <property type="entry name" value="Protein_kinase_ATP_BS"/>
</dbReference>
<keyword evidence="4 9" id="KW-0418">Kinase</keyword>
<dbReference type="InterPro" id="IPR050117">
    <property type="entry name" value="MAPK"/>
</dbReference>
<dbReference type="FunFam" id="3.30.200.20:FF:000961">
    <property type="entry name" value="Mitogen-activated protein kinase"/>
    <property type="match status" value="1"/>
</dbReference>
<dbReference type="PROSITE" id="PS50011">
    <property type="entry name" value="PROTEIN_KINASE_DOM"/>
    <property type="match status" value="1"/>
</dbReference>
<comment type="cofactor">
    <cofactor evidence="9">
        <name>Mg(2+)</name>
        <dbReference type="ChEBI" id="CHEBI:18420"/>
    </cofactor>
</comment>
<comment type="catalytic activity">
    <reaction evidence="6 9">
        <text>L-threonyl-[protein] + ATP = O-phospho-L-threonyl-[protein] + ADP + H(+)</text>
        <dbReference type="Rhea" id="RHEA:46608"/>
        <dbReference type="Rhea" id="RHEA-COMP:11060"/>
        <dbReference type="Rhea" id="RHEA-COMP:11605"/>
        <dbReference type="ChEBI" id="CHEBI:15378"/>
        <dbReference type="ChEBI" id="CHEBI:30013"/>
        <dbReference type="ChEBI" id="CHEBI:30616"/>
        <dbReference type="ChEBI" id="CHEBI:61977"/>
        <dbReference type="ChEBI" id="CHEBI:456216"/>
        <dbReference type="EC" id="2.7.11.24"/>
    </reaction>
</comment>
<sequence>MFNGQQDTPRMRYASFVPPTYTPLITGVPVLTVAKSNFFSHEYGTLNETNDEFTLQPSYTHEVCVLEKSLGYGAFGVVWLVVDPRTGGHVALKRIPNIFENISSAKRVYRELKLLFSLKHLNIVRLVDVVKANSYSAFNEISVLCEYMDTDLHKIIVSAQYLPLEHVKLFVYQILRGLKYLHSAGVIHRDLKPGNLLVNSDCLLKICDFGLARSVPYFDVESSCNPLTLEVVTQFYKPPELLLGSNFYTAAVDQWGVGCILGELLCRRILFQSSSSFRQLDMIFNLLGSPNAMELIDLVGFPLSGIDFVLNCPVRPFNHSAVSRILIPANTYYFQSSTENSPDPDLINLFTGLLSFSASRRLTAEQALNSPFLIGGRARFHARLCYCCPPRNHGSFTNDPSSQWPNATRQLNRHLAAIGSVGTLSSSSGTPPSPLHSYLLPHKNIAFCIPLLLSPQLIIPTSTLIPHKHVDLEPTFQAIHEFTYLNTEIEMNSLYQAKQILWNLIQQYFQRDPNRTRVVINNSSPNFQSFIKSSVAFT</sequence>
<evidence type="ECO:0000256" key="3">
    <source>
        <dbReference type="ARBA" id="ARBA00022741"/>
    </source>
</evidence>
<name>A0AAE1Z979_SCHME</name>
<dbReference type="Gene3D" id="3.30.200.20">
    <property type="entry name" value="Phosphorylase Kinase, domain 1"/>
    <property type="match status" value="1"/>
</dbReference>
<dbReference type="FunFam" id="1.10.510.10:FF:000624">
    <property type="entry name" value="Mitogen-activated protein kinase"/>
    <property type="match status" value="1"/>
</dbReference>
<dbReference type="AlphaFoldDB" id="A0AAE1Z979"/>
<dbReference type="PROSITE" id="PS00107">
    <property type="entry name" value="PROTEIN_KINASE_ATP"/>
    <property type="match status" value="1"/>
</dbReference>
<dbReference type="GO" id="GO:0005524">
    <property type="term" value="F:ATP binding"/>
    <property type="evidence" value="ECO:0007669"/>
    <property type="project" value="UniProtKB-UniRule"/>
</dbReference>
<dbReference type="InterPro" id="IPR011009">
    <property type="entry name" value="Kinase-like_dom_sf"/>
</dbReference>
<comment type="similarity">
    <text evidence="9">Belongs to the protein kinase superfamily. Ser/Thr protein kinase family. MAP kinase subfamily.</text>
</comment>
<comment type="activity regulation">
    <text evidence="9">Activated by threonine and tyrosine phosphorylation.</text>
</comment>
<dbReference type="SUPFAM" id="SSF56112">
    <property type="entry name" value="Protein kinase-like (PK-like)"/>
    <property type="match status" value="1"/>
</dbReference>
<dbReference type="Pfam" id="PF00069">
    <property type="entry name" value="Pkinase"/>
    <property type="match status" value="1"/>
</dbReference>
<evidence type="ECO:0000256" key="9">
    <source>
        <dbReference type="RuleBase" id="RU361165"/>
    </source>
</evidence>
<organism evidence="11 12">
    <name type="scientific">Schistosoma mekongi</name>
    <name type="common">Parasitic worm</name>
    <dbReference type="NCBI Taxonomy" id="38744"/>
    <lineage>
        <taxon>Eukaryota</taxon>
        <taxon>Metazoa</taxon>
        <taxon>Spiralia</taxon>
        <taxon>Lophotrochozoa</taxon>
        <taxon>Platyhelminthes</taxon>
        <taxon>Trematoda</taxon>
        <taxon>Digenea</taxon>
        <taxon>Strigeidida</taxon>
        <taxon>Schistosomatoidea</taxon>
        <taxon>Schistosomatidae</taxon>
        <taxon>Schistosoma</taxon>
    </lineage>
</organism>
<evidence type="ECO:0000256" key="2">
    <source>
        <dbReference type="ARBA" id="ARBA00022679"/>
    </source>
</evidence>
<dbReference type="PROSITE" id="PS00108">
    <property type="entry name" value="PROTEIN_KINASE_ST"/>
    <property type="match status" value="1"/>
</dbReference>
<dbReference type="Proteomes" id="UP001292079">
    <property type="component" value="Unassembled WGS sequence"/>
</dbReference>
<reference evidence="11" key="1">
    <citation type="submission" date="2022-04" db="EMBL/GenBank/DDBJ databases">
        <authorList>
            <person name="Xu L."/>
            <person name="Lv Z."/>
        </authorList>
    </citation>
    <scope>NUCLEOTIDE SEQUENCE</scope>
    <source>
        <strain evidence="11">LV_2022a</strain>
    </source>
</reference>
<comment type="catalytic activity">
    <reaction evidence="7">
        <text>L-seryl-[protein] + ATP = O-phospho-L-seryl-[protein] + ADP + H(+)</text>
        <dbReference type="Rhea" id="RHEA:17989"/>
        <dbReference type="Rhea" id="RHEA-COMP:9863"/>
        <dbReference type="Rhea" id="RHEA-COMP:11604"/>
        <dbReference type="ChEBI" id="CHEBI:15378"/>
        <dbReference type="ChEBI" id="CHEBI:29999"/>
        <dbReference type="ChEBI" id="CHEBI:30616"/>
        <dbReference type="ChEBI" id="CHEBI:83421"/>
        <dbReference type="ChEBI" id="CHEBI:456216"/>
        <dbReference type="EC" id="2.7.11.24"/>
    </reaction>
</comment>
<evidence type="ECO:0000313" key="11">
    <source>
        <dbReference type="EMBL" id="KAK4469861.1"/>
    </source>
</evidence>
<proteinExistence type="inferred from homology"/>
<dbReference type="SMART" id="SM00220">
    <property type="entry name" value="S_TKc"/>
    <property type="match status" value="1"/>
</dbReference>
<keyword evidence="9" id="KW-0460">Magnesium</keyword>
<dbReference type="InterPro" id="IPR003527">
    <property type="entry name" value="MAP_kinase_CS"/>
</dbReference>
<dbReference type="InterPro" id="IPR008271">
    <property type="entry name" value="Ser/Thr_kinase_AS"/>
</dbReference>
<dbReference type="Gene3D" id="1.10.510.10">
    <property type="entry name" value="Transferase(Phosphotransferase) domain 1"/>
    <property type="match status" value="1"/>
</dbReference>
<evidence type="ECO:0000256" key="6">
    <source>
        <dbReference type="ARBA" id="ARBA00047592"/>
    </source>
</evidence>
<reference evidence="11" key="2">
    <citation type="journal article" date="2023" name="Infect Dis Poverty">
        <title>Chromosome-scale genome of the human blood fluke Schistosoma mekongi and its implications for public health.</title>
        <authorList>
            <person name="Zhou M."/>
            <person name="Xu L."/>
            <person name="Xu D."/>
            <person name="Chen W."/>
            <person name="Khan J."/>
            <person name="Hu Y."/>
            <person name="Huang H."/>
            <person name="Wei H."/>
            <person name="Zhang Y."/>
            <person name="Chusongsang P."/>
            <person name="Tanasarnprasert K."/>
            <person name="Hu X."/>
            <person name="Limpanont Y."/>
            <person name="Lv Z."/>
        </authorList>
    </citation>
    <scope>NUCLEOTIDE SEQUENCE</scope>
    <source>
        <strain evidence="11">LV_2022a</strain>
    </source>
</reference>
<evidence type="ECO:0000256" key="1">
    <source>
        <dbReference type="ARBA" id="ARBA00022527"/>
    </source>
</evidence>
<protein>
    <recommendedName>
        <fullName evidence="9">Mitogen-activated protein kinase</fullName>
        <ecNumber evidence="9">2.7.11.24</ecNumber>
    </recommendedName>
</protein>
<dbReference type="InterPro" id="IPR000719">
    <property type="entry name" value="Prot_kinase_dom"/>
</dbReference>
<keyword evidence="5 8" id="KW-0067">ATP-binding</keyword>
<gene>
    <name evidence="11" type="ORF">MN116_007370</name>
</gene>
<evidence type="ECO:0000256" key="5">
    <source>
        <dbReference type="ARBA" id="ARBA00022840"/>
    </source>
</evidence>
<dbReference type="EC" id="2.7.11.24" evidence="9"/>
<accession>A0AAE1Z979</accession>
<comment type="caution">
    <text evidence="11">The sequence shown here is derived from an EMBL/GenBank/DDBJ whole genome shotgun (WGS) entry which is preliminary data.</text>
</comment>
<dbReference type="PANTHER" id="PTHR24055">
    <property type="entry name" value="MITOGEN-ACTIVATED PROTEIN KINASE"/>
    <property type="match status" value="1"/>
</dbReference>
<evidence type="ECO:0000313" key="12">
    <source>
        <dbReference type="Proteomes" id="UP001292079"/>
    </source>
</evidence>
<evidence type="ECO:0000259" key="10">
    <source>
        <dbReference type="PROSITE" id="PS50011"/>
    </source>
</evidence>
<dbReference type="GO" id="GO:0004707">
    <property type="term" value="F:MAP kinase activity"/>
    <property type="evidence" value="ECO:0007669"/>
    <property type="project" value="UniProtKB-EC"/>
</dbReference>